<evidence type="ECO:0000256" key="6">
    <source>
        <dbReference type="HAMAP-Rule" id="MF_01659"/>
    </source>
</evidence>
<evidence type="ECO:0000256" key="3">
    <source>
        <dbReference type="ARBA" id="ARBA00022842"/>
    </source>
</evidence>
<feature type="domain" description="Menaquinone biosynthesis protein MenD middle" evidence="9">
    <location>
        <begin position="191"/>
        <end position="397"/>
    </location>
</feature>
<comment type="pathway">
    <text evidence="6">Quinol/quinone metabolism; menaquinone biosynthesis.</text>
</comment>
<dbReference type="InterPro" id="IPR012001">
    <property type="entry name" value="Thiamin_PyroP_enz_TPP-bd_dom"/>
</dbReference>
<dbReference type="InterPro" id="IPR011766">
    <property type="entry name" value="TPP_enzyme_TPP-bd"/>
</dbReference>
<accession>A0ABU9LIK4</accession>
<dbReference type="NCBIfam" id="TIGR00173">
    <property type="entry name" value="menD"/>
    <property type="match status" value="1"/>
</dbReference>
<evidence type="ECO:0000256" key="1">
    <source>
        <dbReference type="ARBA" id="ARBA00022679"/>
    </source>
</evidence>
<dbReference type="CDD" id="cd07037">
    <property type="entry name" value="TPP_PYR_MenD"/>
    <property type="match status" value="1"/>
</dbReference>
<dbReference type="PANTHER" id="PTHR42916">
    <property type="entry name" value="2-SUCCINYL-5-ENOLPYRUVYL-6-HYDROXY-3-CYCLOHEXENE-1-CARBOXYLATE SYNTHASE"/>
    <property type="match status" value="1"/>
</dbReference>
<keyword evidence="4 6" id="KW-0786">Thiamine pyrophosphate</keyword>
<dbReference type="GO" id="GO:0070204">
    <property type="term" value="F:2-succinyl-5-enolpyruvyl-6-hydroxy-3-cyclohexene-1-carboxylic-acid synthase activity"/>
    <property type="evidence" value="ECO:0007669"/>
    <property type="project" value="UniProtKB-EC"/>
</dbReference>
<evidence type="ECO:0000259" key="7">
    <source>
        <dbReference type="Pfam" id="PF02775"/>
    </source>
</evidence>
<dbReference type="InterPro" id="IPR029061">
    <property type="entry name" value="THDP-binding"/>
</dbReference>
<dbReference type="Pfam" id="PF02775">
    <property type="entry name" value="TPP_enzyme_C"/>
    <property type="match status" value="1"/>
</dbReference>
<keyword evidence="11" id="KW-1185">Reference proteome</keyword>
<comment type="cofactor">
    <cofactor evidence="6">
        <name>thiamine diphosphate</name>
        <dbReference type="ChEBI" id="CHEBI:58937"/>
    </cofactor>
    <text evidence="6">Binds 1 thiamine pyrophosphate per subunit.</text>
</comment>
<organism evidence="10 11">
    <name type="scientific">Kurthia gibsonii</name>
    <dbReference type="NCBI Taxonomy" id="33946"/>
    <lineage>
        <taxon>Bacteria</taxon>
        <taxon>Bacillati</taxon>
        <taxon>Bacillota</taxon>
        <taxon>Bacilli</taxon>
        <taxon>Bacillales</taxon>
        <taxon>Caryophanaceae</taxon>
        <taxon>Kurthia</taxon>
    </lineage>
</organism>
<dbReference type="InterPro" id="IPR004433">
    <property type="entry name" value="MenaQ_synth_MenD"/>
</dbReference>
<dbReference type="Gene3D" id="3.40.50.1220">
    <property type="entry name" value="TPP-binding domain"/>
    <property type="match status" value="1"/>
</dbReference>
<comment type="subunit">
    <text evidence="6">Homodimer.</text>
</comment>
<feature type="domain" description="Thiamine pyrophosphate enzyme N-terminal TPP-binding" evidence="8">
    <location>
        <begin position="14"/>
        <end position="122"/>
    </location>
</feature>
<evidence type="ECO:0000313" key="10">
    <source>
        <dbReference type="EMBL" id="MEL5987598.1"/>
    </source>
</evidence>
<evidence type="ECO:0000259" key="9">
    <source>
        <dbReference type="Pfam" id="PF16582"/>
    </source>
</evidence>
<sequence>MMNKQILSDYVYGIIGSLAEYGVTDVVISPGSRSTPLAYGFASSKEFNVFRQVDERSAAFLALGMAKTKAKPVALLCTSGTAAANYFPAIVEAYYARVPLIILTADRPHELRDVGAPQAINQPDLYGHHVKWSVDLPIPDEYEATLPHIERHIARATTVSMASPKGPVHLNIPFREPLLIDFQDELPKPTFHQSFTAKLVPSNDALQFWKEAIQQARKGFVVMGELAEGTDLNEVWSFIRTLKWPVLVESLSQLRTQVPNDCKHYVIEHYDSILKNDVFKKNMHPDTVIRFGAQPVSKPLTLFLKVVKPRTFITVDEDSLFRDPLGVTTTHIQAEIGSWMSDFNVDEMNYDAEYQQIFTRANEIACQHVKAYIAKEHDEGALAGMLFEYLPNESDLVVSSSMPIRDVDTFFYQTARDIRIFANRGANGIDGVVSTAIGAQLGTMRDTYLLIGDLAFLHDANGLLASRYQDTQLTIIVMNNDGGGIFSYLAQSSVEAHYEQLFGTPTGLGFEELARMYDAQYEHVHTKEEFKSVLQQPKEKNLRIIEVQTNREENVVTHRKLWAGMNEELNQLWQV</sequence>
<dbReference type="HAMAP" id="MF_01659">
    <property type="entry name" value="MenD"/>
    <property type="match status" value="1"/>
</dbReference>
<comment type="cofactor">
    <cofactor evidence="6">
        <name>Mg(2+)</name>
        <dbReference type="ChEBI" id="CHEBI:18420"/>
    </cofactor>
    <cofactor evidence="6">
        <name>Mn(2+)</name>
        <dbReference type="ChEBI" id="CHEBI:29035"/>
    </cofactor>
</comment>
<evidence type="ECO:0000256" key="2">
    <source>
        <dbReference type="ARBA" id="ARBA00022723"/>
    </source>
</evidence>
<keyword evidence="1 6" id="KW-0808">Transferase</keyword>
<reference evidence="10 11" key="1">
    <citation type="submission" date="2024-04" db="EMBL/GenBank/DDBJ databases">
        <authorList>
            <person name="Wu Y.S."/>
            <person name="Zhang L."/>
        </authorList>
    </citation>
    <scope>NUCLEOTIDE SEQUENCE [LARGE SCALE GENOMIC DNA]</scope>
    <source>
        <strain evidence="10 11">KG-01</strain>
    </source>
</reference>
<comment type="similarity">
    <text evidence="6">Belongs to the TPP enzyme family. MenD subfamily.</text>
</comment>
<keyword evidence="2 6" id="KW-0479">Metal-binding</keyword>
<evidence type="ECO:0000256" key="4">
    <source>
        <dbReference type="ARBA" id="ARBA00023052"/>
    </source>
</evidence>
<dbReference type="InterPro" id="IPR032264">
    <property type="entry name" value="MenD_middle"/>
</dbReference>
<keyword evidence="5 6" id="KW-0464">Manganese</keyword>
<protein>
    <recommendedName>
        <fullName evidence="6">2-succinyl-5-enolpyruvyl-6-hydroxy-3-cyclohexene-1-carboxylate synthase</fullName>
        <shortName evidence="6">SEPHCHC synthase</shortName>
        <ecNumber evidence="6">2.2.1.9</ecNumber>
    </recommendedName>
    <alternativeName>
        <fullName evidence="6">Menaquinone biosynthesis protein MenD</fullName>
    </alternativeName>
</protein>
<comment type="function">
    <text evidence="6">Catalyzes the thiamine diphosphate-dependent decarboxylation of 2-oxoglutarate and the subsequent addition of the resulting succinic semialdehyde-thiamine pyrophosphate anion to isochorismate to yield 2-succinyl-5-enolpyruvyl-6-hydroxy-3-cyclohexene-1-carboxylate (SEPHCHC).</text>
</comment>
<proteinExistence type="inferred from homology"/>
<dbReference type="PIRSF" id="PIRSF004983">
    <property type="entry name" value="MenD"/>
    <property type="match status" value="1"/>
</dbReference>
<dbReference type="EC" id="2.2.1.9" evidence="6"/>
<feature type="domain" description="Thiamine pyrophosphate enzyme TPP-binding" evidence="7">
    <location>
        <begin position="431"/>
        <end position="538"/>
    </location>
</feature>
<comment type="catalytic activity">
    <reaction evidence="6">
        <text>isochorismate + 2-oxoglutarate + H(+) = 5-enolpyruvoyl-6-hydroxy-2-succinyl-cyclohex-3-ene-1-carboxylate + CO2</text>
        <dbReference type="Rhea" id="RHEA:25593"/>
        <dbReference type="ChEBI" id="CHEBI:15378"/>
        <dbReference type="ChEBI" id="CHEBI:16526"/>
        <dbReference type="ChEBI" id="CHEBI:16810"/>
        <dbReference type="ChEBI" id="CHEBI:29780"/>
        <dbReference type="ChEBI" id="CHEBI:58818"/>
        <dbReference type="EC" id="2.2.1.9"/>
    </reaction>
</comment>
<dbReference type="SUPFAM" id="SSF52518">
    <property type="entry name" value="Thiamin diphosphate-binding fold (THDP-binding)"/>
    <property type="match status" value="2"/>
</dbReference>
<dbReference type="RefSeq" id="WP_342302688.1">
    <property type="nucleotide sequence ID" value="NZ_JBCEWA010000002.1"/>
</dbReference>
<keyword evidence="6" id="KW-0474">Menaquinone biosynthesis</keyword>
<dbReference type="Pfam" id="PF16582">
    <property type="entry name" value="TPP_enzyme_M_2"/>
    <property type="match status" value="1"/>
</dbReference>
<evidence type="ECO:0000259" key="8">
    <source>
        <dbReference type="Pfam" id="PF02776"/>
    </source>
</evidence>
<gene>
    <name evidence="6 10" type="primary">menD</name>
    <name evidence="10" type="ORF">AAF454_04045</name>
</gene>
<comment type="pathway">
    <text evidence="6">Quinol/quinone metabolism; 1,4-dihydroxy-2-naphthoate biosynthesis; 1,4-dihydroxy-2-naphthoate from chorismate: step 2/7.</text>
</comment>
<evidence type="ECO:0000256" key="5">
    <source>
        <dbReference type="ARBA" id="ARBA00023211"/>
    </source>
</evidence>
<name>A0ABU9LIK4_9BACL</name>
<dbReference type="Gene3D" id="3.40.50.970">
    <property type="match status" value="2"/>
</dbReference>
<evidence type="ECO:0000313" key="11">
    <source>
        <dbReference type="Proteomes" id="UP001398420"/>
    </source>
</evidence>
<comment type="caution">
    <text evidence="10">The sequence shown here is derived from an EMBL/GenBank/DDBJ whole genome shotgun (WGS) entry which is preliminary data.</text>
</comment>
<dbReference type="Pfam" id="PF02776">
    <property type="entry name" value="TPP_enzyme_N"/>
    <property type="match status" value="1"/>
</dbReference>
<dbReference type="CDD" id="cd02009">
    <property type="entry name" value="TPP_SHCHC_synthase"/>
    <property type="match status" value="1"/>
</dbReference>
<dbReference type="PANTHER" id="PTHR42916:SF1">
    <property type="entry name" value="PROTEIN PHYLLO, CHLOROPLASTIC"/>
    <property type="match status" value="1"/>
</dbReference>
<keyword evidence="3 6" id="KW-0460">Magnesium</keyword>
<dbReference type="EMBL" id="JBCEWA010000002">
    <property type="protein sequence ID" value="MEL5987598.1"/>
    <property type="molecule type" value="Genomic_DNA"/>
</dbReference>
<dbReference type="Proteomes" id="UP001398420">
    <property type="component" value="Unassembled WGS sequence"/>
</dbReference>